<dbReference type="Proteomes" id="UP001341281">
    <property type="component" value="Chromosome 07"/>
</dbReference>
<evidence type="ECO:0000313" key="2">
    <source>
        <dbReference type="EMBL" id="WVZ85420.1"/>
    </source>
</evidence>
<dbReference type="AlphaFoldDB" id="A0AAQ3X5N1"/>
<sequence>MRGPHRHRFVVGLLSCSATPASPPRPWHSRSRASDRHPAVGGRRQIEGRRGVLDDDATPLCPAHPAAHSIVFMANSITCEAHPIMQSMGLPPRRAASGSAGSPVPSATASTRLIRRAASSGLVAAAA</sequence>
<accession>A0AAQ3X5N1</accession>
<keyword evidence="3" id="KW-1185">Reference proteome</keyword>
<feature type="compositionally biased region" description="Low complexity" evidence="1">
    <location>
        <begin position="91"/>
        <end position="109"/>
    </location>
</feature>
<feature type="compositionally biased region" description="Basic and acidic residues" evidence="1">
    <location>
        <begin position="32"/>
        <end position="51"/>
    </location>
</feature>
<evidence type="ECO:0000313" key="3">
    <source>
        <dbReference type="Proteomes" id="UP001341281"/>
    </source>
</evidence>
<feature type="region of interest" description="Disordered" evidence="1">
    <location>
        <begin position="19"/>
        <end position="51"/>
    </location>
</feature>
<dbReference type="EMBL" id="CP144751">
    <property type="protein sequence ID" value="WVZ85420.1"/>
    <property type="molecule type" value="Genomic_DNA"/>
</dbReference>
<proteinExistence type="predicted"/>
<evidence type="ECO:0000256" key="1">
    <source>
        <dbReference type="SAM" id="MobiDB-lite"/>
    </source>
</evidence>
<reference evidence="2 3" key="1">
    <citation type="submission" date="2024-02" db="EMBL/GenBank/DDBJ databases">
        <title>High-quality chromosome-scale genome assembly of Pensacola bahiagrass (Paspalum notatum Flugge var. saurae).</title>
        <authorList>
            <person name="Vega J.M."/>
            <person name="Podio M."/>
            <person name="Orjuela J."/>
            <person name="Siena L.A."/>
            <person name="Pessino S.C."/>
            <person name="Combes M.C."/>
            <person name="Mariac C."/>
            <person name="Albertini E."/>
            <person name="Pupilli F."/>
            <person name="Ortiz J.P.A."/>
            <person name="Leblanc O."/>
        </authorList>
    </citation>
    <scope>NUCLEOTIDE SEQUENCE [LARGE SCALE GENOMIC DNA]</scope>
    <source>
        <strain evidence="2">R1</strain>
        <tissue evidence="2">Leaf</tissue>
    </source>
</reference>
<organism evidence="2 3">
    <name type="scientific">Paspalum notatum var. saurae</name>
    <dbReference type="NCBI Taxonomy" id="547442"/>
    <lineage>
        <taxon>Eukaryota</taxon>
        <taxon>Viridiplantae</taxon>
        <taxon>Streptophyta</taxon>
        <taxon>Embryophyta</taxon>
        <taxon>Tracheophyta</taxon>
        <taxon>Spermatophyta</taxon>
        <taxon>Magnoliopsida</taxon>
        <taxon>Liliopsida</taxon>
        <taxon>Poales</taxon>
        <taxon>Poaceae</taxon>
        <taxon>PACMAD clade</taxon>
        <taxon>Panicoideae</taxon>
        <taxon>Andropogonodae</taxon>
        <taxon>Paspaleae</taxon>
        <taxon>Paspalinae</taxon>
        <taxon>Paspalum</taxon>
    </lineage>
</organism>
<name>A0AAQ3X5N1_PASNO</name>
<feature type="region of interest" description="Disordered" evidence="1">
    <location>
        <begin position="90"/>
        <end position="109"/>
    </location>
</feature>
<protein>
    <submittedName>
        <fullName evidence="2">Uncharacterized protein</fullName>
    </submittedName>
</protein>
<gene>
    <name evidence="2" type="ORF">U9M48_032352</name>
</gene>